<sequence length="91" mass="10849">MNIQCGFGKFKIIQSVSDKDELLVLSKWESLKHLFEASRIFMIDKRDAVFGVYLKKRECLEAINEMLKNIDYKDWDHLQVDQEQVFYRSNA</sequence>
<name>A0ABS9BXN6_9BACT</name>
<protein>
    <recommendedName>
        <fullName evidence="3">Antibiotic biosynthesis monooxygenase</fullName>
    </recommendedName>
</protein>
<comment type="caution">
    <text evidence="1">The sequence shown here is derived from an EMBL/GenBank/DDBJ whole genome shotgun (WGS) entry which is preliminary data.</text>
</comment>
<proteinExistence type="predicted"/>
<accession>A0ABS9BXN6</accession>
<keyword evidence="2" id="KW-1185">Reference proteome</keyword>
<reference evidence="1 2" key="1">
    <citation type="submission" date="2022-01" db="EMBL/GenBank/DDBJ databases">
        <title>Mariniradius saccharolyticus sp. nov., isolated from sediment of a river.</title>
        <authorList>
            <person name="Liu H."/>
        </authorList>
    </citation>
    <scope>NUCLEOTIDE SEQUENCE [LARGE SCALE GENOMIC DNA]</scope>
    <source>
        <strain evidence="1 2">RY-2</strain>
    </source>
</reference>
<organism evidence="1 2">
    <name type="scientific">Mariniradius sediminis</name>
    <dbReference type="NCBI Taxonomy" id="2909237"/>
    <lineage>
        <taxon>Bacteria</taxon>
        <taxon>Pseudomonadati</taxon>
        <taxon>Bacteroidota</taxon>
        <taxon>Cytophagia</taxon>
        <taxon>Cytophagales</taxon>
        <taxon>Cyclobacteriaceae</taxon>
        <taxon>Mariniradius</taxon>
    </lineage>
</organism>
<gene>
    <name evidence="1" type="ORF">L0U89_17360</name>
</gene>
<evidence type="ECO:0000313" key="2">
    <source>
        <dbReference type="Proteomes" id="UP001201449"/>
    </source>
</evidence>
<dbReference type="RefSeq" id="WP_008630042.1">
    <property type="nucleotide sequence ID" value="NZ_JAKEVZ010000016.1"/>
</dbReference>
<evidence type="ECO:0000313" key="1">
    <source>
        <dbReference type="EMBL" id="MCF1752830.1"/>
    </source>
</evidence>
<evidence type="ECO:0008006" key="3">
    <source>
        <dbReference type="Google" id="ProtNLM"/>
    </source>
</evidence>
<dbReference type="Proteomes" id="UP001201449">
    <property type="component" value="Unassembled WGS sequence"/>
</dbReference>
<dbReference type="EMBL" id="JAKEVZ010000016">
    <property type="protein sequence ID" value="MCF1752830.1"/>
    <property type="molecule type" value="Genomic_DNA"/>
</dbReference>